<proteinExistence type="predicted"/>
<organism evidence="2 3">
    <name type="scientific">Thermasporomyces composti</name>
    <dbReference type="NCBI Taxonomy" id="696763"/>
    <lineage>
        <taxon>Bacteria</taxon>
        <taxon>Bacillati</taxon>
        <taxon>Actinomycetota</taxon>
        <taxon>Actinomycetes</taxon>
        <taxon>Propionibacteriales</taxon>
        <taxon>Nocardioidaceae</taxon>
        <taxon>Thermasporomyces</taxon>
    </lineage>
</organism>
<dbReference type="PANTHER" id="PTHR32305">
    <property type="match status" value="1"/>
</dbReference>
<evidence type="ECO:0000256" key="1">
    <source>
        <dbReference type="SAM" id="MobiDB-lite"/>
    </source>
</evidence>
<dbReference type="Gene3D" id="2.180.10.10">
    <property type="entry name" value="RHS repeat-associated core"/>
    <property type="match status" value="1"/>
</dbReference>
<feature type="compositionally biased region" description="Polar residues" evidence="1">
    <location>
        <begin position="372"/>
        <end position="391"/>
    </location>
</feature>
<keyword evidence="3" id="KW-1185">Reference proteome</keyword>
<feature type="compositionally biased region" description="Gly residues" evidence="1">
    <location>
        <begin position="61"/>
        <end position="70"/>
    </location>
</feature>
<feature type="compositionally biased region" description="Low complexity" evidence="1">
    <location>
        <begin position="105"/>
        <end position="121"/>
    </location>
</feature>
<evidence type="ECO:0000313" key="3">
    <source>
        <dbReference type="Proteomes" id="UP000256485"/>
    </source>
</evidence>
<dbReference type="AlphaFoldDB" id="A0A3D9VAI3"/>
<dbReference type="RefSeq" id="WP_211310605.1">
    <property type="nucleotide sequence ID" value="NZ_QTUC01000001.1"/>
</dbReference>
<feature type="region of interest" description="Disordered" evidence="1">
    <location>
        <begin position="359"/>
        <end position="411"/>
    </location>
</feature>
<protein>
    <submittedName>
        <fullName evidence="2">RHS repeat-associated protein</fullName>
    </submittedName>
</protein>
<dbReference type="InterPro" id="IPR050708">
    <property type="entry name" value="T6SS_VgrG/RHS"/>
</dbReference>
<sequence>MALLDPATGAHAYTHDWLDGVATMLSPTGQVEVGYDYDPFGNPRDGPLSGGAEASATDGHSAGGHTGDVGGASADTFRKPLEGSSTRNPPTPRPTQAARKTNSDAPKPTATPKATAAAAAPENPLRYVGAYQDPNLGEGNYYLRARNYNPGSGRFTAVDPAPSDLAAISPYAYVNNNPLAHTDPTGARFMAYDGGSGAGGGVSPTPEPDPGPNLEEFGGPSPEELARAQQIQSKSWVDVILEAGGEILMEFLGVNDLLNCLNGDLGGCVSLVIGIVPWTKLFKAPQIAEAIFRAGKAVVKFTEELKWARAILKRAEDAARAAKEAAARAAREAAKREAAARAAARRAIKEAAEQAAAKARAVRLKTKKTGRDTGSSTPRNRPKSTGASKATGTVWDRIKPTQSNYPGSQLPRSFELHTDNVSVWVHGNATEHMAEYLAGKARRGASKASIDMATQAQLSSREAAVAEAARGGLPLDKLITVGDWELKFGPPREAGMLPVLIHALYKG</sequence>
<dbReference type="NCBIfam" id="TIGR03696">
    <property type="entry name" value="Rhs_assc_core"/>
    <property type="match status" value="1"/>
</dbReference>
<dbReference type="PANTHER" id="PTHR32305:SF15">
    <property type="entry name" value="PROTEIN RHSA-RELATED"/>
    <property type="match status" value="1"/>
</dbReference>
<evidence type="ECO:0000313" key="2">
    <source>
        <dbReference type="EMBL" id="REF37170.1"/>
    </source>
</evidence>
<reference evidence="2 3" key="1">
    <citation type="submission" date="2018-08" db="EMBL/GenBank/DDBJ databases">
        <title>Sequencing the genomes of 1000 actinobacteria strains.</title>
        <authorList>
            <person name="Klenk H.-P."/>
        </authorList>
    </citation>
    <scope>NUCLEOTIDE SEQUENCE [LARGE SCALE GENOMIC DNA]</scope>
    <source>
        <strain evidence="2 3">DSM 22891</strain>
    </source>
</reference>
<comment type="caution">
    <text evidence="2">The sequence shown here is derived from an EMBL/GenBank/DDBJ whole genome shotgun (WGS) entry which is preliminary data.</text>
</comment>
<feature type="compositionally biased region" description="Polar residues" evidence="1">
    <location>
        <begin position="400"/>
        <end position="411"/>
    </location>
</feature>
<dbReference type="EMBL" id="QTUC01000001">
    <property type="protein sequence ID" value="REF37170.1"/>
    <property type="molecule type" value="Genomic_DNA"/>
</dbReference>
<name>A0A3D9VAI3_THECX</name>
<accession>A0A3D9VAI3</accession>
<dbReference type="InterPro" id="IPR022385">
    <property type="entry name" value="Rhs_assc_core"/>
</dbReference>
<gene>
    <name evidence="2" type="ORF">DFJ64_2610</name>
</gene>
<dbReference type="Proteomes" id="UP000256485">
    <property type="component" value="Unassembled WGS sequence"/>
</dbReference>
<feature type="region of interest" description="Disordered" evidence="1">
    <location>
        <begin position="194"/>
        <end position="221"/>
    </location>
</feature>
<feature type="region of interest" description="Disordered" evidence="1">
    <location>
        <begin position="35"/>
        <end position="121"/>
    </location>
</feature>